<feature type="domain" description="GST C-terminal" evidence="12">
    <location>
        <begin position="93"/>
        <end position="236"/>
    </location>
</feature>
<dbReference type="Pfam" id="PF02798">
    <property type="entry name" value="GST_N"/>
    <property type="match status" value="1"/>
</dbReference>
<dbReference type="SFLD" id="SFLDS00019">
    <property type="entry name" value="Glutathione_Transferase_(cytos"/>
    <property type="match status" value="1"/>
</dbReference>
<sequence length="913" mass="102771">MSFGKLYWYPKAPRATQCLYIAEYNKLDIEYVEAWPIKVDASKGGVGEEYLEKFPPGKVPALERPNGFNLFECIPVAIYLAKQNPNTKLLGSTLEEEATILKWASFANSELLPPIMAWINPVIGKAPSSPEILAAAEKNSEGMVSVVEKALTGKKFLVGDDLTIADLFVIAAIARGYQFVFAKKWTETHPAIHAWYWRIKSDDIWKKIDGEPYVLDEENLKRHVNTHHKGRNAPVFACTQCNAKFARSDLRKRHIENCHVSTASASPPKAVQPHSLTLTPTVGDSPSTAAWLDVLLANPQQPPAEVLEPIQPLRQSYEDTSPTVSGEIRCVESFFDGFHRNFPILHEASFHIVSTQVPLLNVITCIGSLYCDSAVNDAARKAVFESTLSSLQHYVEQNRSRYQETWVLQTFLLLEFLGIYGGDDTSFLKAQRVHRDLIDAIRLLQMSQDSSLDSLSMNSGKDSGYGEEGDDGDGDEDDMREPVSPEALSEQWQGFIRKESRKRCVYMLYLLDSQLAIFCNLRPMLSSLEIKYDLPCCEDIWLARSDRDWYERRRQRFKSFDEPDDQAYAHETPPSQGFFYEASQTLLHSHRNDKEPGDGKRQPKKLRLLWASPFAAVILVTQLQMMARELTHASCLLERPKTQRRALSILTDKQHAQISQALKGIAELVPRNQKPVFSFFDFGRLDVLPDSQDDQTPLWHTFWILWYYTSITLSHPDSLLVSGVVESNLPLAIATAGHLATPRCKDKRDIYEDRDVFRILNDLEMALDLLNPIKSTAPPALENPFITLLGFKICLVGWRLVRLTMPAAQRSEFGNGSMVGNSSNGRSNPSRFVLDAIMACVGNGSDDVENAAAALVMLDDGHTDVARSEVRFLEWIVANFTRRTTWPVGTWVAAVMQESLAKAREAYAAPMSE</sequence>
<keyword evidence="6" id="KW-0862">Zinc</keyword>
<evidence type="ECO:0000256" key="2">
    <source>
        <dbReference type="ARBA" id="ARBA00007409"/>
    </source>
</evidence>
<dbReference type="PROSITE" id="PS50157">
    <property type="entry name" value="ZINC_FINGER_C2H2_2"/>
    <property type="match status" value="1"/>
</dbReference>
<dbReference type="FunFam" id="3.40.30.10:FF:000142">
    <property type="entry name" value="Elongation factor 1 gamma"/>
    <property type="match status" value="1"/>
</dbReference>
<dbReference type="AlphaFoldDB" id="A0A4R8RFP7"/>
<dbReference type="Proteomes" id="UP000295703">
    <property type="component" value="Unassembled WGS sequence"/>
</dbReference>
<dbReference type="GO" id="GO:0005634">
    <property type="term" value="C:nucleus"/>
    <property type="evidence" value="ECO:0007669"/>
    <property type="project" value="UniProtKB-SubCell"/>
</dbReference>
<dbReference type="Gene3D" id="3.30.160.60">
    <property type="entry name" value="Classic Zinc Finger"/>
    <property type="match status" value="1"/>
</dbReference>
<keyword evidence="5 8" id="KW-0863">Zinc-finger</keyword>
<comment type="similarity">
    <text evidence="2">Belongs to the GST superfamily.</text>
</comment>
<proteinExistence type="inferred from homology"/>
<evidence type="ECO:0000259" key="11">
    <source>
        <dbReference type="PROSITE" id="PS50404"/>
    </source>
</evidence>
<dbReference type="PANTHER" id="PTHR40626">
    <property type="entry name" value="MIP31509P"/>
    <property type="match status" value="1"/>
</dbReference>
<dbReference type="GO" id="GO:0000981">
    <property type="term" value="F:DNA-binding transcription factor activity, RNA polymerase II-specific"/>
    <property type="evidence" value="ECO:0007669"/>
    <property type="project" value="InterPro"/>
</dbReference>
<evidence type="ECO:0000256" key="6">
    <source>
        <dbReference type="ARBA" id="ARBA00022833"/>
    </source>
</evidence>
<evidence type="ECO:0000256" key="5">
    <source>
        <dbReference type="ARBA" id="ARBA00022771"/>
    </source>
</evidence>
<evidence type="ECO:0000256" key="9">
    <source>
        <dbReference type="SAM" id="MobiDB-lite"/>
    </source>
</evidence>
<comment type="caution">
    <text evidence="13">The sequence shown here is derived from an EMBL/GenBank/DDBJ whole genome shotgun (WGS) entry which is preliminary data.</text>
</comment>
<dbReference type="SUPFAM" id="SSF47616">
    <property type="entry name" value="GST C-terminal domain-like"/>
    <property type="match status" value="1"/>
</dbReference>
<evidence type="ECO:0000259" key="12">
    <source>
        <dbReference type="PROSITE" id="PS50405"/>
    </source>
</evidence>
<dbReference type="InterPro" id="IPR036249">
    <property type="entry name" value="Thioredoxin-like_sf"/>
</dbReference>
<dbReference type="InterPro" id="IPR013087">
    <property type="entry name" value="Znf_C2H2_type"/>
</dbReference>
<dbReference type="InterPro" id="IPR010987">
    <property type="entry name" value="Glutathione-S-Trfase_C-like"/>
</dbReference>
<dbReference type="Pfam" id="PF04082">
    <property type="entry name" value="Fungal_trans"/>
    <property type="match status" value="1"/>
</dbReference>
<dbReference type="Pfam" id="PF00043">
    <property type="entry name" value="GST_C"/>
    <property type="match status" value="1"/>
</dbReference>
<dbReference type="InterPro" id="IPR036282">
    <property type="entry name" value="Glutathione-S-Trfase_C_sf"/>
</dbReference>
<evidence type="ECO:0000313" key="14">
    <source>
        <dbReference type="Proteomes" id="UP000295703"/>
    </source>
</evidence>
<evidence type="ECO:0000256" key="3">
    <source>
        <dbReference type="ARBA" id="ARBA00022723"/>
    </source>
</evidence>
<feature type="compositionally biased region" description="Acidic residues" evidence="9">
    <location>
        <begin position="465"/>
        <end position="479"/>
    </location>
</feature>
<dbReference type="InterPro" id="IPR051059">
    <property type="entry name" value="VerF-like"/>
</dbReference>
<evidence type="ECO:0000256" key="1">
    <source>
        <dbReference type="ARBA" id="ARBA00004123"/>
    </source>
</evidence>
<evidence type="ECO:0000313" key="13">
    <source>
        <dbReference type="EMBL" id="TDZ53029.1"/>
    </source>
</evidence>
<keyword evidence="14" id="KW-1185">Reference proteome</keyword>
<dbReference type="InterPro" id="IPR007219">
    <property type="entry name" value="XnlR_reg_dom"/>
</dbReference>
<dbReference type="Gene3D" id="3.40.30.10">
    <property type="entry name" value="Glutaredoxin"/>
    <property type="match status" value="1"/>
</dbReference>
<evidence type="ECO:0000256" key="7">
    <source>
        <dbReference type="ARBA" id="ARBA00023242"/>
    </source>
</evidence>
<dbReference type="InterPro" id="IPR004046">
    <property type="entry name" value="GST_C"/>
</dbReference>
<evidence type="ECO:0000259" key="10">
    <source>
        <dbReference type="PROSITE" id="PS50157"/>
    </source>
</evidence>
<dbReference type="GO" id="GO:0000978">
    <property type="term" value="F:RNA polymerase II cis-regulatory region sequence-specific DNA binding"/>
    <property type="evidence" value="ECO:0007669"/>
    <property type="project" value="InterPro"/>
</dbReference>
<keyword evidence="7" id="KW-0539">Nucleus</keyword>
<feature type="domain" description="GST N-terminal" evidence="11">
    <location>
        <begin position="2"/>
        <end position="88"/>
    </location>
</feature>
<dbReference type="CDD" id="cd12148">
    <property type="entry name" value="fungal_TF_MHR"/>
    <property type="match status" value="1"/>
</dbReference>
<dbReference type="PROSITE" id="PS50405">
    <property type="entry name" value="GST_CTER"/>
    <property type="match status" value="1"/>
</dbReference>
<feature type="compositionally biased region" description="Low complexity" evidence="9">
    <location>
        <begin position="452"/>
        <end position="462"/>
    </location>
</feature>
<dbReference type="PROSITE" id="PS00028">
    <property type="entry name" value="ZINC_FINGER_C2H2_1"/>
    <property type="match status" value="1"/>
</dbReference>
<evidence type="ECO:0000256" key="8">
    <source>
        <dbReference type="PROSITE-ProRule" id="PRU00042"/>
    </source>
</evidence>
<dbReference type="SFLD" id="SFLDG00358">
    <property type="entry name" value="Main_(cytGST)"/>
    <property type="match status" value="1"/>
</dbReference>
<keyword evidence="4" id="KW-0677">Repeat</keyword>
<reference evidence="13 14" key="1">
    <citation type="submission" date="2018-12" db="EMBL/GenBank/DDBJ databases">
        <title>Genome sequence and assembly of Colletotrichum trifolii.</title>
        <authorList>
            <person name="Gan P."/>
            <person name="Shirasu K."/>
        </authorList>
    </citation>
    <scope>NUCLEOTIDE SEQUENCE [LARGE SCALE GENOMIC DNA]</scope>
    <source>
        <strain evidence="13 14">543-2</strain>
    </source>
</reference>
<keyword evidence="3" id="KW-0479">Metal-binding</keyword>
<accession>A0A4R8RFP7</accession>
<dbReference type="SUPFAM" id="SSF52833">
    <property type="entry name" value="Thioredoxin-like"/>
    <property type="match status" value="1"/>
</dbReference>
<dbReference type="PANTHER" id="PTHR40626:SF11">
    <property type="entry name" value="ZINC FINGER PROTEIN YPR022C"/>
    <property type="match status" value="1"/>
</dbReference>
<gene>
    <name evidence="13" type="primary">stcT</name>
    <name evidence="13" type="ORF">CTRI78_v007224</name>
</gene>
<dbReference type="InterPro" id="IPR040079">
    <property type="entry name" value="Glutathione_S-Trfase"/>
</dbReference>
<dbReference type="CDD" id="cd03181">
    <property type="entry name" value="GST_C_EF1Bgamma_like"/>
    <property type="match status" value="1"/>
</dbReference>
<name>A0A4R8RFP7_COLTR</name>
<dbReference type="GO" id="GO:0008270">
    <property type="term" value="F:zinc ion binding"/>
    <property type="evidence" value="ECO:0007669"/>
    <property type="project" value="UniProtKB-KW"/>
</dbReference>
<dbReference type="FunFam" id="1.20.1050.10:FF:000006">
    <property type="entry name" value="Elongation factor 1 gamma"/>
    <property type="match status" value="1"/>
</dbReference>
<evidence type="ECO:0000256" key="4">
    <source>
        <dbReference type="ARBA" id="ARBA00022737"/>
    </source>
</evidence>
<feature type="region of interest" description="Disordered" evidence="9">
    <location>
        <begin position="452"/>
        <end position="487"/>
    </location>
</feature>
<dbReference type="Gene3D" id="1.20.1050.10">
    <property type="match status" value="1"/>
</dbReference>
<dbReference type="CDD" id="cd03044">
    <property type="entry name" value="GST_N_EF1Bgamma"/>
    <property type="match status" value="1"/>
</dbReference>
<dbReference type="EMBL" id="RYZW01000075">
    <property type="protein sequence ID" value="TDZ53029.1"/>
    <property type="molecule type" value="Genomic_DNA"/>
</dbReference>
<dbReference type="STRING" id="5466.A0A4R8RFP7"/>
<organism evidence="13 14">
    <name type="scientific">Colletotrichum trifolii</name>
    <dbReference type="NCBI Taxonomy" id="5466"/>
    <lineage>
        <taxon>Eukaryota</taxon>
        <taxon>Fungi</taxon>
        <taxon>Dikarya</taxon>
        <taxon>Ascomycota</taxon>
        <taxon>Pezizomycotina</taxon>
        <taxon>Sordariomycetes</taxon>
        <taxon>Hypocreomycetidae</taxon>
        <taxon>Glomerellales</taxon>
        <taxon>Glomerellaceae</taxon>
        <taxon>Colletotrichum</taxon>
        <taxon>Colletotrichum orbiculare species complex</taxon>
    </lineage>
</organism>
<dbReference type="PROSITE" id="PS50404">
    <property type="entry name" value="GST_NTER"/>
    <property type="match status" value="1"/>
</dbReference>
<dbReference type="GO" id="GO:0000785">
    <property type="term" value="C:chromatin"/>
    <property type="evidence" value="ECO:0007669"/>
    <property type="project" value="TreeGrafter"/>
</dbReference>
<dbReference type="InterPro" id="IPR004045">
    <property type="entry name" value="Glutathione_S-Trfase_N"/>
</dbReference>
<dbReference type="GO" id="GO:0006351">
    <property type="term" value="P:DNA-templated transcription"/>
    <property type="evidence" value="ECO:0007669"/>
    <property type="project" value="InterPro"/>
</dbReference>
<protein>
    <submittedName>
        <fullName evidence="13">Putative sterigmatocystin biosynthesis protein stcT</fullName>
    </submittedName>
</protein>
<feature type="domain" description="C2H2-type" evidence="10">
    <location>
        <begin position="236"/>
        <end position="264"/>
    </location>
</feature>
<comment type="subcellular location">
    <subcellularLocation>
        <location evidence="1">Nucleus</location>
    </subcellularLocation>
</comment>